<dbReference type="InterPro" id="IPR036271">
    <property type="entry name" value="Tet_transcr_reg_TetR-rel_C_sf"/>
</dbReference>
<keyword evidence="3" id="KW-0804">Transcription</keyword>
<dbReference type="EMBL" id="VIGH01000001">
    <property type="protein sequence ID" value="TQF75241.1"/>
    <property type="molecule type" value="Genomic_DNA"/>
</dbReference>
<gene>
    <name evidence="6" type="ORF">FK531_01980</name>
</gene>
<dbReference type="SUPFAM" id="SSF46689">
    <property type="entry name" value="Homeodomain-like"/>
    <property type="match status" value="1"/>
</dbReference>
<dbReference type="Proteomes" id="UP000316256">
    <property type="component" value="Unassembled WGS sequence"/>
</dbReference>
<dbReference type="InterPro" id="IPR054156">
    <property type="entry name" value="YxaF_TetR_C"/>
</dbReference>
<reference evidence="6 7" key="1">
    <citation type="submission" date="2019-06" db="EMBL/GenBank/DDBJ databases">
        <title>Rhodococcus spaelei sp. nov., isolated from a cave.</title>
        <authorList>
            <person name="Lee S.D."/>
        </authorList>
    </citation>
    <scope>NUCLEOTIDE SEQUENCE [LARGE SCALE GENOMIC DNA]</scope>
    <source>
        <strain evidence="6 7">C9-5</strain>
    </source>
</reference>
<evidence type="ECO:0000256" key="4">
    <source>
        <dbReference type="PROSITE-ProRule" id="PRU00335"/>
    </source>
</evidence>
<keyword evidence="2 4" id="KW-0238">DNA-binding</keyword>
<evidence type="ECO:0000313" key="7">
    <source>
        <dbReference type="Proteomes" id="UP000316256"/>
    </source>
</evidence>
<protein>
    <submittedName>
        <fullName evidence="6">TetR/AcrR family transcriptional regulator</fullName>
    </submittedName>
</protein>
<feature type="DNA-binding region" description="H-T-H motif" evidence="4">
    <location>
        <begin position="18"/>
        <end position="37"/>
    </location>
</feature>
<dbReference type="Gene3D" id="1.10.357.10">
    <property type="entry name" value="Tetracycline Repressor, domain 2"/>
    <property type="match status" value="1"/>
</dbReference>
<name>A0A541BSC6_9NOCA</name>
<dbReference type="InterPro" id="IPR001647">
    <property type="entry name" value="HTH_TetR"/>
</dbReference>
<evidence type="ECO:0000256" key="3">
    <source>
        <dbReference type="ARBA" id="ARBA00023163"/>
    </source>
</evidence>
<feature type="domain" description="HTH tetR-type" evidence="5">
    <location>
        <begin position="1"/>
        <end position="55"/>
    </location>
</feature>
<dbReference type="AlphaFoldDB" id="A0A541BSC6"/>
<dbReference type="PROSITE" id="PS50977">
    <property type="entry name" value="HTH_TETR_2"/>
    <property type="match status" value="1"/>
</dbReference>
<dbReference type="InterPro" id="IPR009057">
    <property type="entry name" value="Homeodomain-like_sf"/>
</dbReference>
<evidence type="ECO:0000256" key="2">
    <source>
        <dbReference type="ARBA" id="ARBA00023125"/>
    </source>
</evidence>
<dbReference type="Pfam" id="PF21993">
    <property type="entry name" value="TetR_C_13_2"/>
    <property type="match status" value="1"/>
</dbReference>
<evidence type="ECO:0000256" key="1">
    <source>
        <dbReference type="ARBA" id="ARBA00023015"/>
    </source>
</evidence>
<evidence type="ECO:0000313" key="6">
    <source>
        <dbReference type="EMBL" id="TQF75241.1"/>
    </source>
</evidence>
<keyword evidence="7" id="KW-1185">Reference proteome</keyword>
<evidence type="ECO:0000259" key="5">
    <source>
        <dbReference type="PROSITE" id="PS50977"/>
    </source>
</evidence>
<accession>A0A541BSC6</accession>
<proteinExistence type="predicted"/>
<dbReference type="Pfam" id="PF00440">
    <property type="entry name" value="TetR_N"/>
    <property type="match status" value="1"/>
</dbReference>
<organism evidence="6 7">
    <name type="scientific">Rhodococcus spelaei</name>
    <dbReference type="NCBI Taxonomy" id="2546320"/>
    <lineage>
        <taxon>Bacteria</taxon>
        <taxon>Bacillati</taxon>
        <taxon>Actinomycetota</taxon>
        <taxon>Actinomycetes</taxon>
        <taxon>Mycobacteriales</taxon>
        <taxon>Nocardiaceae</taxon>
        <taxon>Rhodococcus</taxon>
    </lineage>
</organism>
<dbReference type="PANTHER" id="PTHR47506">
    <property type="entry name" value="TRANSCRIPTIONAL REGULATORY PROTEIN"/>
    <property type="match status" value="1"/>
</dbReference>
<dbReference type="PANTHER" id="PTHR47506:SF3">
    <property type="entry name" value="HTH-TYPE TRANSCRIPTIONAL REGULATOR LMRA"/>
    <property type="match status" value="1"/>
</dbReference>
<dbReference type="OrthoDB" id="4567939at2"/>
<keyword evidence="1" id="KW-0805">Transcription regulation</keyword>
<dbReference type="GO" id="GO:0003677">
    <property type="term" value="F:DNA binding"/>
    <property type="evidence" value="ECO:0007669"/>
    <property type="project" value="UniProtKB-UniRule"/>
</dbReference>
<sequence>MLASAVTLFRERGVDATSFADVITRSQAPRGSIYHHFPGGKTQLAEEATLLAGRLMGSMIAANLEERGPGETLKAIVDLFRRQLLDSDFDASCPVAAAALAGGDFDAARTVAGAAFTAWESDIAAELERRGLAPDRAESVATTAIATVEGAIMVAKAQRDVRALDRAGTEVVRWIDAALAEVA</sequence>
<comment type="caution">
    <text evidence="6">The sequence shown here is derived from an EMBL/GenBank/DDBJ whole genome shotgun (WGS) entry which is preliminary data.</text>
</comment>
<dbReference type="SUPFAM" id="SSF48498">
    <property type="entry name" value="Tetracyclin repressor-like, C-terminal domain"/>
    <property type="match status" value="1"/>
</dbReference>